<dbReference type="Pfam" id="PF05567">
    <property type="entry name" value="T4P_PilY1"/>
    <property type="match status" value="1"/>
</dbReference>
<dbReference type="GO" id="GO:0046872">
    <property type="term" value="F:metal ion binding"/>
    <property type="evidence" value="ECO:0007669"/>
    <property type="project" value="UniProtKB-KW"/>
</dbReference>
<dbReference type="Proteomes" id="UP000046187">
    <property type="component" value="Unassembled WGS sequence"/>
</dbReference>
<dbReference type="AlphaFoldDB" id="A0A0K2ZKD5"/>
<evidence type="ECO:0000256" key="2">
    <source>
        <dbReference type="ARBA" id="ARBA00022837"/>
    </source>
</evidence>
<feature type="domain" description="PilY1 beta-propeller" evidence="3">
    <location>
        <begin position="768"/>
        <end position="1071"/>
    </location>
</feature>
<organism evidence="4 5">
    <name type="scientific">Xanthomonas graminis pv. arrhenatheri LMG 727</name>
    <dbReference type="NCBI Taxonomy" id="1195923"/>
    <lineage>
        <taxon>Bacteria</taxon>
        <taxon>Pseudomonadati</taxon>
        <taxon>Pseudomonadota</taxon>
        <taxon>Gammaproteobacteria</taxon>
        <taxon>Lysobacterales</taxon>
        <taxon>Lysobacteraceae</taxon>
        <taxon>Xanthomonas</taxon>
        <taxon>Xanthomonas translucens group</taxon>
        <taxon>Xanthomonas graminis</taxon>
    </lineage>
</organism>
<proteinExistence type="predicted"/>
<sequence length="1245" mass="133323">MTSRAKNATRRDSFLAVAAGLLIGTIGGAGAEVDVSQSPLYVGSDVPGNLALVPSVEYPTAISVANLGGFVVGTKYVGYFDSSKCYLYHYEQTEANRYFYPVNSTKAKPDGNYQCDADGYWSGNFLNWAATQTIDPFRSALTGGYRVVDTSTTTVVEKATGERVDVGDFPRRTVSDANAVKGGIASKWSSLRIRVDGLLSEMWITKNVDVIANPSTVKSSLVYAYNPDVHKLDGSCISYDSKNKCVLTDDNAVFAVSVRVKVCDSDAGLENNCVKYSDGYKPEGLIQQYSQRIKYSIFGYLNIDDTNVDTGVLRARQKFVGPKTYAPEQGPESNPNAEWDPKTGVLVVNPDKEDADATTQLVGASKPIINSGVINYLNKFGQMKTGKNIKSKDDVSELYYAALRYFKKQGDVAAYSAFTSTDANVRYQQADAFPVINKLNDKKLDPISYWCQTNVILGIGDTNTHNDKNLPGNQGYGGTSLSNEPAMPQEVKNDKTVDVVKLLTNILKMEGQSDATALSRATSANFNGNGKSGYIGALAYHAHTQDLRSDLPGIQTVSTNWVDVVEGGGYKTKVTNQYWLAGKYGGFTVPAGYDPNTNIKPLAIEAWWTNEEYVGGNKDFQRADNFYVANEAAKMVSSLKSAFQRILDQLRGSAASLSSNTTKLEAGAMAYQSSFYAGTWRGDVAGYKVDPSSGALTQAWSAGENFPSWSSRVIKFASAGVLKDFNSSNLSGTALSTATQAQIDYLRGDRSNEKSNTNGTLRTRTGILGDIVNSQPVYVGSPNARLYTTASFTGASAYASFAAAKATRTPMLYVGANDGMLHGFDAGSGAEKFAFVPTAAMNGLLKYTDPGYQHRYYVDGELTVSDIYDTASASWRSILIGTMGRGGKGMFALEVTDPDNISLLWDKTSDDLTALGNNLGKPIIGQLGNGQWYAMVGNGPNNSGDSADLVLVNILSGDSSSIATGAAGDNGLSSVLAWSSNNDYIVDRIYAGDLKGNLWRFDMTGASAKATRLFTAQYGAKSQPITAAPTAAKDPSTGLTWVFFGTGKYLSDGDLSNKDVQTWYGLIDRGSAIASDRSTLNKVDIEQQGVVNGYAVRVIEDQPSPGVNGWYMDLIPPSGTAEGERMVVSNFFQGTALIGTTRIPDSGDVCSPSGKGFVMAINPFTGGRMPQSFFDLDGSGGSSTGDTLNGKPVSGIGLNSSPNSPIFIGNQMQIGLDNASTISLGTNSSALSMKRVSWRELLRND</sequence>
<gene>
    <name evidence="4" type="primary">pilY</name>
    <name evidence="4" type="ORF">XTALMG727_0786</name>
</gene>
<keyword evidence="5" id="KW-1185">Reference proteome</keyword>
<dbReference type="InterPro" id="IPR008707">
    <property type="entry name" value="B-propeller_PilY1"/>
</dbReference>
<dbReference type="EMBL" id="CXOI01000012">
    <property type="protein sequence ID" value="CTP83860.1"/>
    <property type="molecule type" value="Genomic_DNA"/>
</dbReference>
<evidence type="ECO:0000313" key="5">
    <source>
        <dbReference type="Proteomes" id="UP000046187"/>
    </source>
</evidence>
<keyword evidence="2" id="KW-0106">Calcium</keyword>
<reference evidence="5" key="1">
    <citation type="submission" date="2015-07" db="EMBL/GenBank/DDBJ databases">
        <authorList>
            <person name="Wibberg D."/>
        </authorList>
    </citation>
    <scope>NUCLEOTIDE SEQUENCE [LARGE SCALE GENOMIC DNA]</scope>
</reference>
<keyword evidence="1" id="KW-0479">Metal-binding</keyword>
<protein>
    <submittedName>
        <fullName evidence="4">Tfp pilus assembly protein</fullName>
    </submittedName>
</protein>
<name>A0A0K2ZKD5_9XANT</name>
<evidence type="ECO:0000259" key="3">
    <source>
        <dbReference type="Pfam" id="PF05567"/>
    </source>
</evidence>
<evidence type="ECO:0000256" key="1">
    <source>
        <dbReference type="ARBA" id="ARBA00022723"/>
    </source>
</evidence>
<evidence type="ECO:0000313" key="4">
    <source>
        <dbReference type="EMBL" id="CTP83860.1"/>
    </source>
</evidence>
<accession>A0A0K2ZKD5</accession>
<dbReference type="RefSeq" id="WP_053834337.1">
    <property type="nucleotide sequence ID" value="NZ_CXOI01000012.1"/>
</dbReference>